<evidence type="ECO:0000256" key="2">
    <source>
        <dbReference type="SAM" id="MobiDB-lite"/>
    </source>
</evidence>
<gene>
    <name evidence="3" type="ORF">CYMTET_33733</name>
</gene>
<evidence type="ECO:0000256" key="1">
    <source>
        <dbReference type="SAM" id="Coils"/>
    </source>
</evidence>
<feature type="coiled-coil region" evidence="1">
    <location>
        <begin position="388"/>
        <end position="415"/>
    </location>
</feature>
<protein>
    <submittedName>
        <fullName evidence="3">Uncharacterized protein</fullName>
    </submittedName>
</protein>
<evidence type="ECO:0000313" key="4">
    <source>
        <dbReference type="Proteomes" id="UP001190700"/>
    </source>
</evidence>
<comment type="caution">
    <text evidence="3">The sequence shown here is derived from an EMBL/GenBank/DDBJ whole genome shotgun (WGS) entry which is preliminary data.</text>
</comment>
<dbReference type="AlphaFoldDB" id="A0AAE0FCK5"/>
<dbReference type="EMBL" id="LGRX02020904">
    <property type="protein sequence ID" value="KAK3257175.1"/>
    <property type="molecule type" value="Genomic_DNA"/>
</dbReference>
<accession>A0AAE0FCK5</accession>
<reference evidence="3 4" key="1">
    <citation type="journal article" date="2015" name="Genome Biol. Evol.">
        <title>Comparative Genomics of a Bacterivorous Green Alga Reveals Evolutionary Causalities and Consequences of Phago-Mixotrophic Mode of Nutrition.</title>
        <authorList>
            <person name="Burns J.A."/>
            <person name="Paasch A."/>
            <person name="Narechania A."/>
            <person name="Kim E."/>
        </authorList>
    </citation>
    <scope>NUCLEOTIDE SEQUENCE [LARGE SCALE GENOMIC DNA]</scope>
    <source>
        <strain evidence="3 4">PLY_AMNH</strain>
    </source>
</reference>
<evidence type="ECO:0000313" key="3">
    <source>
        <dbReference type="EMBL" id="KAK3257175.1"/>
    </source>
</evidence>
<dbReference type="Proteomes" id="UP001190700">
    <property type="component" value="Unassembled WGS sequence"/>
</dbReference>
<feature type="compositionally biased region" description="Polar residues" evidence="2">
    <location>
        <begin position="533"/>
        <end position="542"/>
    </location>
</feature>
<keyword evidence="4" id="KW-1185">Reference proteome</keyword>
<feature type="coiled-coil region" evidence="1">
    <location>
        <begin position="480"/>
        <end position="507"/>
    </location>
</feature>
<feature type="region of interest" description="Disordered" evidence="2">
    <location>
        <begin position="533"/>
        <end position="579"/>
    </location>
</feature>
<organism evidence="3 4">
    <name type="scientific">Cymbomonas tetramitiformis</name>
    <dbReference type="NCBI Taxonomy" id="36881"/>
    <lineage>
        <taxon>Eukaryota</taxon>
        <taxon>Viridiplantae</taxon>
        <taxon>Chlorophyta</taxon>
        <taxon>Pyramimonadophyceae</taxon>
        <taxon>Pyramimonadales</taxon>
        <taxon>Pyramimonadaceae</taxon>
        <taxon>Cymbomonas</taxon>
    </lineage>
</organism>
<name>A0AAE0FCK5_9CHLO</name>
<sequence>MNIADLNCGTPFSNLLKHAFTQATDDNTGLFDLVDTSDEVNEIAERAVEGKPYKKHNRHTLPYTVKKADLMSSEPSSPVRPIRGVTFEECTPPLKASSSADLAWTSGVIDTPNTVNAFLDLEDQLHAALEHTYKLEQELLKSKEAEKAAKTEVAARQEAYTNLQDHIKTLLLTEADGENSAMEKVVLLEKMIEAERTLRVAAEASVVEKNAAMEELRAVAMEIPALKADAEAAPLLRTQLNEMQQKQYELEAKYNVLQTQFAGTPGGKDDMDNTASVWRQLADLQALYMSQSAELDVLRDAKVELASMRDINLIASGDEGTSRAKASAVVIERDHARQESRGWRTKFEKLKEEHGRLASEVNGGNGLRERNAKLLGENTVLGVTAESSAAIKAENMRLSSEVQRLTSEMRQYREEVAPSEIQAVETALRAKLDVLQHQHTKLLEDVDGPGGVRSELARVKSTNSTLRDKAETGNAYKENAERQDLMIKGLKAEVAKLQGEKDALTEVVGRAQQSQEKRAFEMQQLRAELAKATNDQPPSVTTALGAPKSPIVVPTSSSASGAAVLQKPLPEKASSGSDWIARQFEWNQTRLRGQK</sequence>
<keyword evidence="1" id="KW-0175">Coiled coil</keyword>
<proteinExistence type="predicted"/>